<feature type="non-terminal residue" evidence="1">
    <location>
        <position position="74"/>
    </location>
</feature>
<dbReference type="Proteomes" id="UP000789901">
    <property type="component" value="Unassembled WGS sequence"/>
</dbReference>
<keyword evidence="2" id="KW-1185">Reference proteome</keyword>
<organism evidence="1 2">
    <name type="scientific">Gigaspora margarita</name>
    <dbReference type="NCBI Taxonomy" id="4874"/>
    <lineage>
        <taxon>Eukaryota</taxon>
        <taxon>Fungi</taxon>
        <taxon>Fungi incertae sedis</taxon>
        <taxon>Mucoromycota</taxon>
        <taxon>Glomeromycotina</taxon>
        <taxon>Glomeromycetes</taxon>
        <taxon>Diversisporales</taxon>
        <taxon>Gigasporaceae</taxon>
        <taxon>Gigaspora</taxon>
    </lineage>
</organism>
<evidence type="ECO:0000313" key="2">
    <source>
        <dbReference type="Proteomes" id="UP000789901"/>
    </source>
</evidence>
<comment type="caution">
    <text evidence="1">The sequence shown here is derived from an EMBL/GenBank/DDBJ whole genome shotgun (WGS) entry which is preliminary data.</text>
</comment>
<dbReference type="EMBL" id="CAJVQB010127290">
    <property type="protein sequence ID" value="CAG8853658.1"/>
    <property type="molecule type" value="Genomic_DNA"/>
</dbReference>
<gene>
    <name evidence="1" type="ORF">GMARGA_LOCUS42479</name>
</gene>
<reference evidence="1 2" key="1">
    <citation type="submission" date="2021-06" db="EMBL/GenBank/DDBJ databases">
        <authorList>
            <person name="Kallberg Y."/>
            <person name="Tangrot J."/>
            <person name="Rosling A."/>
        </authorList>
    </citation>
    <scope>NUCLEOTIDE SEQUENCE [LARGE SCALE GENOMIC DNA]</scope>
    <source>
        <strain evidence="1 2">120-4 pot B 10/14</strain>
    </source>
</reference>
<proteinExistence type="predicted"/>
<evidence type="ECO:0000313" key="1">
    <source>
        <dbReference type="EMBL" id="CAG8853658.1"/>
    </source>
</evidence>
<feature type="non-terminal residue" evidence="1">
    <location>
        <position position="1"/>
    </location>
</feature>
<accession>A0ABN7XEG4</accession>
<protein>
    <submittedName>
        <fullName evidence="1">14450_t:CDS:1</fullName>
    </submittedName>
</protein>
<name>A0ABN7XEG4_GIGMA</name>
<sequence>LVLKYHIEYEEIEQHPLCIRCNLYYYRCNNPKCNKCCKKARCNAINCINCQEQGIPCKWLIPRMQNEFDLLKSL</sequence>